<feature type="domain" description="NfeD-like C-terminal" evidence="6">
    <location>
        <begin position="69"/>
        <end position="125"/>
    </location>
</feature>
<accession>A0A0V8M2N4</accession>
<comment type="subcellular location">
    <subcellularLocation>
        <location evidence="1">Membrane</location>
        <topology evidence="1">Multi-pass membrane protein</topology>
    </subcellularLocation>
</comment>
<comment type="caution">
    <text evidence="7">The sequence shown here is derived from an EMBL/GenBank/DDBJ whole genome shotgun (WGS) entry which is preliminary data.</text>
</comment>
<dbReference type="PANTHER" id="PTHR33507">
    <property type="entry name" value="INNER MEMBRANE PROTEIN YBBJ"/>
    <property type="match status" value="1"/>
</dbReference>
<name>A0A0V8M2N4_9CHLR</name>
<dbReference type="PANTHER" id="PTHR33507:SF4">
    <property type="entry name" value="NODULATION COMPETITIVENESS PROTEIN NFED"/>
    <property type="match status" value="1"/>
</dbReference>
<evidence type="ECO:0000256" key="4">
    <source>
        <dbReference type="ARBA" id="ARBA00023136"/>
    </source>
</evidence>
<evidence type="ECO:0000256" key="1">
    <source>
        <dbReference type="ARBA" id="ARBA00004141"/>
    </source>
</evidence>
<dbReference type="Pfam" id="PF01957">
    <property type="entry name" value="NfeD"/>
    <property type="match status" value="1"/>
</dbReference>
<dbReference type="GO" id="GO:0016020">
    <property type="term" value="C:membrane"/>
    <property type="evidence" value="ECO:0007669"/>
    <property type="project" value="UniProtKB-SubCell"/>
</dbReference>
<dbReference type="RefSeq" id="WP_041342866.1">
    <property type="nucleotide sequence ID" value="NZ_DICU01000003.1"/>
</dbReference>
<organism evidence="7 8">
    <name type="scientific">Dehalococcoides mccartyi</name>
    <dbReference type="NCBI Taxonomy" id="61435"/>
    <lineage>
        <taxon>Bacteria</taxon>
        <taxon>Bacillati</taxon>
        <taxon>Chloroflexota</taxon>
        <taxon>Dehalococcoidia</taxon>
        <taxon>Dehalococcoidales</taxon>
        <taxon>Dehalococcoidaceae</taxon>
        <taxon>Dehalococcoides</taxon>
    </lineage>
</organism>
<dbReference type="Gene3D" id="2.40.50.140">
    <property type="entry name" value="Nucleic acid-binding proteins"/>
    <property type="match status" value="1"/>
</dbReference>
<feature type="transmembrane region" description="Helical" evidence="5">
    <location>
        <begin position="7"/>
        <end position="28"/>
    </location>
</feature>
<dbReference type="SUPFAM" id="SSF141322">
    <property type="entry name" value="NfeD domain-like"/>
    <property type="match status" value="1"/>
</dbReference>
<dbReference type="InterPro" id="IPR052165">
    <property type="entry name" value="Membrane_assoc_protease"/>
</dbReference>
<gene>
    <name evidence="7" type="ORF">DA01_05085</name>
</gene>
<dbReference type="PATRIC" id="fig|61435.5.peg.1002"/>
<feature type="transmembrane region" description="Helical" evidence="5">
    <location>
        <begin position="34"/>
        <end position="54"/>
    </location>
</feature>
<evidence type="ECO:0000313" key="8">
    <source>
        <dbReference type="Proteomes" id="UP000053577"/>
    </source>
</evidence>
<keyword evidence="2 5" id="KW-0812">Transmembrane</keyword>
<evidence type="ECO:0000256" key="2">
    <source>
        <dbReference type="ARBA" id="ARBA00022692"/>
    </source>
</evidence>
<evidence type="ECO:0000256" key="5">
    <source>
        <dbReference type="SAM" id="Phobius"/>
    </source>
</evidence>
<dbReference type="InterPro" id="IPR012340">
    <property type="entry name" value="NA-bd_OB-fold"/>
</dbReference>
<keyword evidence="4 5" id="KW-0472">Membrane</keyword>
<dbReference type="EMBL" id="JGYD01000018">
    <property type="protein sequence ID" value="KSV18018.1"/>
    <property type="molecule type" value="Genomic_DNA"/>
</dbReference>
<evidence type="ECO:0000256" key="3">
    <source>
        <dbReference type="ARBA" id="ARBA00022989"/>
    </source>
</evidence>
<keyword evidence="3 5" id="KW-1133">Transmembrane helix</keyword>
<sequence length="126" mass="13709">MNIRLVWTVFTTLLEGAGIALLGLWLLPKVDFPLPLWVVLLAEGVLLVLAVYFYHVGTVTLDQKPLTGAETIIGSSAVVVESLNPQGMIRLDGELWEAVTSEAGISSGQEVVVIGRDKMRLRVKPK</sequence>
<evidence type="ECO:0000313" key="7">
    <source>
        <dbReference type="EMBL" id="KSV18018.1"/>
    </source>
</evidence>
<dbReference type="Proteomes" id="UP000053577">
    <property type="component" value="Unassembled WGS sequence"/>
</dbReference>
<evidence type="ECO:0000259" key="6">
    <source>
        <dbReference type="Pfam" id="PF01957"/>
    </source>
</evidence>
<dbReference type="InterPro" id="IPR002810">
    <property type="entry name" value="NfeD-like_C"/>
</dbReference>
<reference evidence="7 8" key="1">
    <citation type="journal article" date="2015" name="Sci. Rep.">
        <title>A comparative genomics and reductive dehalogenase gene transcription study of two chloroethene-respiring bacteria, Dehalococcoides mccartyi strains MB and 11a.</title>
        <authorList>
            <person name="Low A."/>
            <person name="Shen Z."/>
            <person name="Cheng D."/>
            <person name="Rogers M.J."/>
            <person name="Lee P.K."/>
            <person name="He J."/>
        </authorList>
    </citation>
    <scope>NUCLEOTIDE SEQUENCE [LARGE SCALE GENOMIC DNA]</scope>
    <source>
        <strain evidence="7 8">MB</strain>
    </source>
</reference>
<proteinExistence type="predicted"/>
<protein>
    <recommendedName>
        <fullName evidence="6">NfeD-like C-terminal domain-containing protein</fullName>
    </recommendedName>
</protein>
<dbReference type="OrthoDB" id="5289056at2"/>
<dbReference type="AlphaFoldDB" id="A0A0V8M2N4"/>